<keyword evidence="3" id="KW-0812">Transmembrane</keyword>
<name>A0AA43U8S1_9ACTN</name>
<dbReference type="EMBL" id="JAUMVS010000018">
    <property type="protein sequence ID" value="MDO4841455.1"/>
    <property type="molecule type" value="Genomic_DNA"/>
</dbReference>
<dbReference type="NCBIfam" id="TIGR01076">
    <property type="entry name" value="sortase_fam"/>
    <property type="match status" value="1"/>
</dbReference>
<accession>A0AA43U8S1</accession>
<reference evidence="4" key="1">
    <citation type="submission" date="2023-07" db="EMBL/GenBank/DDBJ databases">
        <title>Between Cages and Wild: Unraveling the Impact of Captivity on Animal Microbiomes and Antimicrobial Resistance.</title>
        <authorList>
            <person name="Schmartz G.P."/>
            <person name="Rehner J."/>
            <person name="Schuff M.J."/>
            <person name="Becker S.L."/>
            <person name="Kravczyk M."/>
            <person name="Gurevich A."/>
            <person name="Francke R."/>
            <person name="Mueller R."/>
            <person name="Keller V."/>
            <person name="Keller A."/>
        </authorList>
    </citation>
    <scope>NUCLEOTIDE SEQUENCE</scope>
    <source>
        <strain evidence="4">S12M_St_49</strain>
    </source>
</reference>
<evidence type="ECO:0000256" key="1">
    <source>
        <dbReference type="ARBA" id="ARBA00022801"/>
    </source>
</evidence>
<evidence type="ECO:0000313" key="4">
    <source>
        <dbReference type="EMBL" id="MDO4841455.1"/>
    </source>
</evidence>
<keyword evidence="3" id="KW-1133">Transmembrane helix</keyword>
<gene>
    <name evidence="4" type="ORF">Q3982_02115</name>
</gene>
<evidence type="ECO:0000256" key="2">
    <source>
        <dbReference type="SAM" id="MobiDB-lite"/>
    </source>
</evidence>
<keyword evidence="1" id="KW-0378">Hydrolase</keyword>
<dbReference type="AlphaFoldDB" id="A0AA43U8S1"/>
<organism evidence="4 5">
    <name type="scientific">Phoenicibacter congonensis</name>
    <dbReference type="NCBI Taxonomy" id="1944646"/>
    <lineage>
        <taxon>Bacteria</taxon>
        <taxon>Bacillati</taxon>
        <taxon>Actinomycetota</taxon>
        <taxon>Coriobacteriia</taxon>
        <taxon>Eggerthellales</taxon>
        <taxon>Eggerthellaceae</taxon>
        <taxon>Phoenicibacter</taxon>
    </lineage>
</organism>
<evidence type="ECO:0000256" key="3">
    <source>
        <dbReference type="SAM" id="Phobius"/>
    </source>
</evidence>
<dbReference type="InterPro" id="IPR005754">
    <property type="entry name" value="Sortase"/>
</dbReference>
<sequence>MLSKEENINQASTNSASVGAGATSADAQKPQTQSKNKSSVLSLLLIIIVFIAGLSLLLYPLISDLYNTWVHDSMIVSYDEEVSKIPAADYSEWFAKAENYNARLVGQGVPDAFAVHEKTEDEDYTSQLSFREDGMMGYIVIPRIDVNLPIYHYTSDESMQKGVGHLQGSALPVGGSSTHCVLSAHRGLPSA</sequence>
<dbReference type="Gene3D" id="2.40.260.10">
    <property type="entry name" value="Sortase"/>
    <property type="match status" value="1"/>
</dbReference>
<protein>
    <submittedName>
        <fullName evidence="4">Sortase</fullName>
    </submittedName>
</protein>
<keyword evidence="3" id="KW-0472">Membrane</keyword>
<dbReference type="Pfam" id="PF04203">
    <property type="entry name" value="Sortase"/>
    <property type="match status" value="1"/>
</dbReference>
<dbReference type="SUPFAM" id="SSF63817">
    <property type="entry name" value="Sortase"/>
    <property type="match status" value="1"/>
</dbReference>
<comment type="caution">
    <text evidence="4">The sequence shown here is derived from an EMBL/GenBank/DDBJ whole genome shotgun (WGS) entry which is preliminary data.</text>
</comment>
<feature type="non-terminal residue" evidence="4">
    <location>
        <position position="191"/>
    </location>
</feature>
<feature type="region of interest" description="Disordered" evidence="2">
    <location>
        <begin position="1"/>
        <end position="31"/>
    </location>
</feature>
<dbReference type="InterPro" id="IPR023365">
    <property type="entry name" value="Sortase_dom-sf"/>
</dbReference>
<keyword evidence="5" id="KW-1185">Reference proteome</keyword>
<dbReference type="Proteomes" id="UP001168575">
    <property type="component" value="Unassembled WGS sequence"/>
</dbReference>
<proteinExistence type="predicted"/>
<feature type="compositionally biased region" description="Polar residues" evidence="2">
    <location>
        <begin position="8"/>
        <end position="17"/>
    </location>
</feature>
<feature type="transmembrane region" description="Helical" evidence="3">
    <location>
        <begin position="40"/>
        <end position="62"/>
    </location>
</feature>
<evidence type="ECO:0000313" key="5">
    <source>
        <dbReference type="Proteomes" id="UP001168575"/>
    </source>
</evidence>
<dbReference type="GO" id="GO:0016787">
    <property type="term" value="F:hydrolase activity"/>
    <property type="evidence" value="ECO:0007669"/>
    <property type="project" value="UniProtKB-KW"/>
</dbReference>